<evidence type="ECO:0000256" key="6">
    <source>
        <dbReference type="ARBA" id="ARBA00038076"/>
    </source>
</evidence>
<evidence type="ECO:0000256" key="1">
    <source>
        <dbReference type="ARBA" id="ARBA00004651"/>
    </source>
</evidence>
<dbReference type="Pfam" id="PF02687">
    <property type="entry name" value="FtsX"/>
    <property type="match status" value="2"/>
</dbReference>
<name>A0AA37XFX5_9MICO</name>
<feature type="domain" description="MacB-like periplasmic core" evidence="9">
    <location>
        <begin position="85"/>
        <end position="209"/>
    </location>
</feature>
<evidence type="ECO:0000313" key="10">
    <source>
        <dbReference type="EMBL" id="GMA32316.1"/>
    </source>
</evidence>
<feature type="transmembrane region" description="Helical" evidence="7">
    <location>
        <begin position="333"/>
        <end position="364"/>
    </location>
</feature>
<evidence type="ECO:0008006" key="12">
    <source>
        <dbReference type="Google" id="ProtNLM"/>
    </source>
</evidence>
<keyword evidence="4 7" id="KW-1133">Transmembrane helix</keyword>
<keyword evidence="3 7" id="KW-0812">Transmembrane</keyword>
<proteinExistence type="inferred from homology"/>
<feature type="transmembrane region" description="Helical" evidence="7">
    <location>
        <begin position="457"/>
        <end position="478"/>
    </location>
</feature>
<feature type="transmembrane region" description="Helical" evidence="7">
    <location>
        <begin position="834"/>
        <end position="867"/>
    </location>
</feature>
<dbReference type="EMBL" id="BSUM01000001">
    <property type="protein sequence ID" value="GMA32316.1"/>
    <property type="molecule type" value="Genomic_DNA"/>
</dbReference>
<evidence type="ECO:0000256" key="2">
    <source>
        <dbReference type="ARBA" id="ARBA00022475"/>
    </source>
</evidence>
<evidence type="ECO:0000256" key="4">
    <source>
        <dbReference type="ARBA" id="ARBA00022989"/>
    </source>
</evidence>
<feature type="transmembrane region" description="Helical" evidence="7">
    <location>
        <begin position="21"/>
        <end position="43"/>
    </location>
</feature>
<evidence type="ECO:0000259" key="9">
    <source>
        <dbReference type="Pfam" id="PF12704"/>
    </source>
</evidence>
<gene>
    <name evidence="10" type="ORF">GCM10025875_23080</name>
</gene>
<dbReference type="InterPro" id="IPR050250">
    <property type="entry name" value="Macrolide_Exporter_MacB"/>
</dbReference>
<feature type="transmembrane region" description="Helical" evidence="7">
    <location>
        <begin position="376"/>
        <end position="398"/>
    </location>
</feature>
<protein>
    <recommendedName>
        <fullName evidence="12">ABC transport system permease protein</fullName>
    </recommendedName>
</protein>
<feature type="transmembrane region" description="Helical" evidence="7">
    <location>
        <begin position="890"/>
        <end position="912"/>
    </location>
</feature>
<keyword evidence="11" id="KW-1185">Reference proteome</keyword>
<comment type="similarity">
    <text evidence="6">Belongs to the ABC-4 integral membrane protein family.</text>
</comment>
<evidence type="ECO:0000256" key="7">
    <source>
        <dbReference type="SAM" id="Phobius"/>
    </source>
</evidence>
<feature type="transmembrane region" description="Helical" evidence="7">
    <location>
        <begin position="284"/>
        <end position="308"/>
    </location>
</feature>
<evidence type="ECO:0000259" key="8">
    <source>
        <dbReference type="Pfam" id="PF02687"/>
    </source>
</evidence>
<dbReference type="Proteomes" id="UP001157161">
    <property type="component" value="Unassembled WGS sequence"/>
</dbReference>
<dbReference type="InterPro" id="IPR003838">
    <property type="entry name" value="ABC3_permease_C"/>
</dbReference>
<dbReference type="RefSeq" id="WP_284251024.1">
    <property type="nucleotide sequence ID" value="NZ_BSUM01000001.1"/>
</dbReference>
<feature type="transmembrane region" description="Helical" evidence="7">
    <location>
        <begin position="425"/>
        <end position="445"/>
    </location>
</feature>
<comment type="subcellular location">
    <subcellularLocation>
        <location evidence="1">Cell membrane</location>
        <topology evidence="1">Multi-pass membrane protein</topology>
    </subcellularLocation>
</comment>
<feature type="domain" description="ABC3 transporter permease C-terminal" evidence="8">
    <location>
        <begin position="791"/>
        <end position="914"/>
    </location>
</feature>
<sequence length="924" mass="94140">MRWRVALRMARRDAWRHRRRTWIATAMVALPVVAGVFLATFLLSTLGTPLTRFVAQAGPTAQAVVRDVGCGGCTYHQTPDLRSGGTVGADDGGRDPSTRAVAETLGIPEQDVAPVRVESLAVGAGERDIGLTSVTFLEADAVAQVYTVREGRLPTTAREAALSPDVAQRLRVDVGDVVDLDGAQVTVVGLLDVRNLPDAAVVVPTAADAASAASPANPASGRGPSRWFVLGDRPVRWEDVVALNAIGTEVDSRSVALHPPNRAEVPFHTAFPGGGAGYVDRTTLGAGAAVAAIAVVEVVLLIGPAFAVGARRQVRQLALVGAAGGDRRDLRRIVLASGVVIGATAGVLGAAAGLGVAALVGLVLRVAGHPMPAFLVPWWVVPAAVALATVLAALASWFPSRTTARIDVAAALAGRRSEAAPRRRTPWIGVALAAGGTLVALVGGLRDHAVTLAGGVLVLELGVVLAAGGLLTLVARLAPRLGPAGRFALRDAVRQRSRTVPAVAAVLAAVAAATAASVYFVSDARVQAASWSSDVGVGTVLLRAPDVWVDGRPTQLADDAVALAVESGLARTADVLDVAGSATVHLLTVPDLPAEGWVGARSQARPERACPTEGYDGSEADFAELVEAAAGDPRCAGVSYGMSWYRPGAGDSVVDDGTSTALLGFGEEGAAAAAALAQGSIVVSREDDVWDDGTAHVEISVAGPGLPDDTAPIVLVAPAHVQTWQPGAPPILPATLVEETPGLISVPVGAVAQVDADYDPAWADLVRGETSQASVSVQPPPRQPSDVVVLVLLGIASVVALGATWVSIGLAAAETRPDLATLAAVGATRRVGRAVSGAQAAVVAVLGVGVGVVLGLVLGVVLSISLLQQGWAAQQLRAAGLPVPGVEVPWLWLALVTLALPLLAVAGAWLTAPRRLPLVRRLAQ</sequence>
<dbReference type="AlphaFoldDB" id="A0AA37XFX5"/>
<dbReference type="PANTHER" id="PTHR30572">
    <property type="entry name" value="MEMBRANE COMPONENT OF TRANSPORTER-RELATED"/>
    <property type="match status" value="1"/>
</dbReference>
<evidence type="ECO:0000256" key="5">
    <source>
        <dbReference type="ARBA" id="ARBA00023136"/>
    </source>
</evidence>
<dbReference type="GO" id="GO:0022857">
    <property type="term" value="F:transmembrane transporter activity"/>
    <property type="evidence" value="ECO:0007669"/>
    <property type="project" value="TreeGrafter"/>
</dbReference>
<organism evidence="10 11">
    <name type="scientific">Litorihabitans aurantiacus</name>
    <dbReference type="NCBI Taxonomy" id="1930061"/>
    <lineage>
        <taxon>Bacteria</taxon>
        <taxon>Bacillati</taxon>
        <taxon>Actinomycetota</taxon>
        <taxon>Actinomycetes</taxon>
        <taxon>Micrococcales</taxon>
        <taxon>Beutenbergiaceae</taxon>
        <taxon>Litorihabitans</taxon>
    </lineage>
</organism>
<keyword evidence="2" id="KW-1003">Cell membrane</keyword>
<reference evidence="10" key="1">
    <citation type="journal article" date="2014" name="Int. J. Syst. Evol. Microbiol.">
        <title>Complete genome sequence of Corynebacterium casei LMG S-19264T (=DSM 44701T), isolated from a smear-ripened cheese.</title>
        <authorList>
            <consortium name="US DOE Joint Genome Institute (JGI-PGF)"/>
            <person name="Walter F."/>
            <person name="Albersmeier A."/>
            <person name="Kalinowski J."/>
            <person name="Ruckert C."/>
        </authorList>
    </citation>
    <scope>NUCLEOTIDE SEQUENCE</scope>
    <source>
        <strain evidence="10">NBRC 112290</strain>
    </source>
</reference>
<comment type="caution">
    <text evidence="10">The sequence shown here is derived from an EMBL/GenBank/DDBJ whole genome shotgun (WGS) entry which is preliminary data.</text>
</comment>
<reference evidence="10" key="2">
    <citation type="submission" date="2023-02" db="EMBL/GenBank/DDBJ databases">
        <authorList>
            <person name="Sun Q."/>
            <person name="Mori K."/>
        </authorList>
    </citation>
    <scope>NUCLEOTIDE SEQUENCE</scope>
    <source>
        <strain evidence="10">NBRC 112290</strain>
    </source>
</reference>
<dbReference type="GO" id="GO:0005886">
    <property type="term" value="C:plasma membrane"/>
    <property type="evidence" value="ECO:0007669"/>
    <property type="project" value="UniProtKB-SubCell"/>
</dbReference>
<feature type="domain" description="ABC3 transporter permease C-terminal" evidence="8">
    <location>
        <begin position="290"/>
        <end position="407"/>
    </location>
</feature>
<keyword evidence="5 7" id="KW-0472">Membrane</keyword>
<evidence type="ECO:0000313" key="11">
    <source>
        <dbReference type="Proteomes" id="UP001157161"/>
    </source>
</evidence>
<dbReference type="Pfam" id="PF12704">
    <property type="entry name" value="MacB_PCD"/>
    <property type="match status" value="1"/>
</dbReference>
<feature type="transmembrane region" description="Helical" evidence="7">
    <location>
        <begin position="499"/>
        <end position="521"/>
    </location>
</feature>
<accession>A0AA37XFX5</accession>
<feature type="transmembrane region" description="Helical" evidence="7">
    <location>
        <begin position="787"/>
        <end position="813"/>
    </location>
</feature>
<dbReference type="PANTHER" id="PTHR30572:SF4">
    <property type="entry name" value="ABC TRANSPORTER PERMEASE YTRF"/>
    <property type="match status" value="1"/>
</dbReference>
<dbReference type="InterPro" id="IPR025857">
    <property type="entry name" value="MacB_PCD"/>
</dbReference>
<evidence type="ECO:0000256" key="3">
    <source>
        <dbReference type="ARBA" id="ARBA00022692"/>
    </source>
</evidence>